<dbReference type="OrthoDB" id="2968017at2"/>
<comment type="caution">
    <text evidence="2">The sequence shown here is derived from an EMBL/GenBank/DDBJ whole genome shotgun (WGS) entry which is preliminary data.</text>
</comment>
<keyword evidence="1" id="KW-0812">Transmembrane</keyword>
<keyword evidence="3" id="KW-1185">Reference proteome</keyword>
<feature type="transmembrane region" description="Helical" evidence="1">
    <location>
        <begin position="399"/>
        <end position="418"/>
    </location>
</feature>
<evidence type="ECO:0008006" key="4">
    <source>
        <dbReference type="Google" id="ProtNLM"/>
    </source>
</evidence>
<sequence length="654" mass="71333">MTGHRSSHPSFPNDPSALEAAISALLDQIQRSAIRAPIAGLDDTAREFRIITLLADGADHMAAHEAIKREWPVVAPLPFGQDLNTAINAQPKTGSDARAILRGTDPEDDATRARVAAIRDLADKAQVLELADQDEIITPAFLAACETPEDPAIVSEFVHLGSRRAELAGRILIEQSDILIAVWDGAGTVNPGGTGHTARLALEAGIPVMWLNPADLSRTLIVKTPEALADRCDAMTATSDDMAGIDELVLACMSLPPPTEPGAMAGIAALQDCKWRDQSSLITHPYRRIEAIFGEKRIGQKLASVKMKNERPDQITTGSAEAMLDAIGSIGRDAGGANQKAVADKIAIEVMPRFAWANGIAAWLSNSYRSGMVINFTMGALAIVAGVLYLPLVDTSQKWIFAGIEFAFLIGILLNTMIGQRSRFHGRWLETRRVAEYLRHSPVLFALGIARPSSAWPKVLRSVWPEWYAKMLARKMGLPEVRIDKHYLREAAGVLNDHFVIPQRDYHLAKSERLHRAHHSIERFAEAMFALAVLGVAIYLAAFGASQFGLIDQALVDKGAKWFTVLAVALPTISGAFAAIGYFGDFDRFADVSQLTGERLQELAARIEQYQHLPEERMSYSQLADLVRAADETTFAEIQAWQAVFSGKRTTVPA</sequence>
<name>A0A547PCR4_9SPHN</name>
<evidence type="ECO:0000313" key="2">
    <source>
        <dbReference type="EMBL" id="TRD11933.1"/>
    </source>
</evidence>
<feature type="transmembrane region" description="Helical" evidence="1">
    <location>
        <begin position="524"/>
        <end position="542"/>
    </location>
</feature>
<protein>
    <recommendedName>
        <fullName evidence="4">DUF4231 domain-containing protein</fullName>
    </recommendedName>
</protein>
<dbReference type="AlphaFoldDB" id="A0A547PCR4"/>
<proteinExistence type="predicted"/>
<feature type="transmembrane region" description="Helical" evidence="1">
    <location>
        <begin position="373"/>
        <end position="393"/>
    </location>
</feature>
<organism evidence="2 3">
    <name type="scientific">Erythrobacter insulae</name>
    <dbReference type="NCBI Taxonomy" id="2584124"/>
    <lineage>
        <taxon>Bacteria</taxon>
        <taxon>Pseudomonadati</taxon>
        <taxon>Pseudomonadota</taxon>
        <taxon>Alphaproteobacteria</taxon>
        <taxon>Sphingomonadales</taxon>
        <taxon>Erythrobacteraceae</taxon>
        <taxon>Erythrobacter/Porphyrobacter group</taxon>
        <taxon>Erythrobacter</taxon>
    </lineage>
</organism>
<keyword evidence="1" id="KW-1133">Transmembrane helix</keyword>
<reference evidence="2 3" key="1">
    <citation type="submission" date="2019-06" db="EMBL/GenBank/DDBJ databases">
        <title>Erythrobacter insulae sp. nov., isolated from a tidal flat.</title>
        <authorList>
            <person name="Yoon J.-H."/>
        </authorList>
    </citation>
    <scope>NUCLEOTIDE SEQUENCE [LARGE SCALE GENOMIC DNA]</scope>
    <source>
        <strain evidence="2 3">JBTF-M21</strain>
    </source>
</reference>
<evidence type="ECO:0000256" key="1">
    <source>
        <dbReference type="SAM" id="Phobius"/>
    </source>
</evidence>
<dbReference type="EMBL" id="VHJK01000001">
    <property type="protein sequence ID" value="TRD11933.1"/>
    <property type="molecule type" value="Genomic_DNA"/>
</dbReference>
<gene>
    <name evidence="2" type="ORF">FGU71_08745</name>
</gene>
<evidence type="ECO:0000313" key="3">
    <source>
        <dbReference type="Proteomes" id="UP000316343"/>
    </source>
</evidence>
<dbReference type="RefSeq" id="WP_142788206.1">
    <property type="nucleotide sequence ID" value="NZ_VHJK01000001.1"/>
</dbReference>
<feature type="transmembrane region" description="Helical" evidence="1">
    <location>
        <begin position="562"/>
        <end position="583"/>
    </location>
</feature>
<dbReference type="Gene3D" id="3.40.50.450">
    <property type="match status" value="1"/>
</dbReference>
<dbReference type="Proteomes" id="UP000316343">
    <property type="component" value="Unassembled WGS sequence"/>
</dbReference>
<accession>A0A547PCR4</accession>
<keyword evidence="1" id="KW-0472">Membrane</keyword>